<dbReference type="GeneID" id="77461129"/>
<dbReference type="EMBL" id="JABAFR010000005">
    <property type="protein sequence ID" value="NME43846.1"/>
    <property type="molecule type" value="Genomic_DNA"/>
</dbReference>
<dbReference type="PANTHER" id="PTHR33799">
    <property type="entry name" value="PTS PERMEASE-RELATED-RELATED"/>
    <property type="match status" value="1"/>
</dbReference>
<dbReference type="Pfam" id="PF03610">
    <property type="entry name" value="EIIA-man"/>
    <property type="match status" value="1"/>
</dbReference>
<evidence type="ECO:0000313" key="9">
    <source>
        <dbReference type="EMBL" id="MDB7981969.1"/>
    </source>
</evidence>
<dbReference type="InterPro" id="IPR051471">
    <property type="entry name" value="Bacterial_PTS_sugar_comp"/>
</dbReference>
<dbReference type="EMBL" id="UHFX01000003">
    <property type="protein sequence ID" value="SUO03275.1"/>
    <property type="molecule type" value="Genomic_DNA"/>
</dbReference>
<evidence type="ECO:0000313" key="12">
    <source>
        <dbReference type="EMBL" id="SUO03275.1"/>
    </source>
</evidence>
<keyword evidence="4 10" id="KW-0762">Sugar transport</keyword>
<keyword evidence="6" id="KW-0598">Phosphotransferase system</keyword>
<dbReference type="InterPro" id="IPR004701">
    <property type="entry name" value="PTS_EIIA_man-typ"/>
</dbReference>
<evidence type="ECO:0000256" key="3">
    <source>
        <dbReference type="ARBA" id="ARBA00022490"/>
    </source>
</evidence>
<proteinExistence type="predicted"/>
<reference evidence="10 15" key="3">
    <citation type="submission" date="2020-04" db="EMBL/GenBank/DDBJ databases">
        <authorList>
            <person name="Hitch T.C.A."/>
            <person name="Wylensek D."/>
            <person name="Clavel T."/>
        </authorList>
    </citation>
    <scope>NUCLEOTIDE SEQUENCE [LARGE SCALE GENOMIC DNA]</scope>
    <source>
        <strain evidence="10 15">BSM-383-APC-22F</strain>
    </source>
</reference>
<dbReference type="EMBL" id="JAQLXO010000003">
    <property type="protein sequence ID" value="MDB7981969.1"/>
    <property type="molecule type" value="Genomic_DNA"/>
</dbReference>
<dbReference type="GO" id="GO:0005737">
    <property type="term" value="C:cytoplasm"/>
    <property type="evidence" value="ECO:0007669"/>
    <property type="project" value="UniProtKB-SubCell"/>
</dbReference>
<dbReference type="PANTHER" id="PTHR33799:SF1">
    <property type="entry name" value="PTS SYSTEM MANNOSE-SPECIFIC EIIAB COMPONENT-RELATED"/>
    <property type="match status" value="1"/>
</dbReference>
<dbReference type="EMBL" id="QUSK01000014">
    <property type="protein sequence ID" value="RGD76284.1"/>
    <property type="molecule type" value="Genomic_DNA"/>
</dbReference>
<evidence type="ECO:0000313" key="10">
    <source>
        <dbReference type="EMBL" id="NME43846.1"/>
    </source>
</evidence>
<dbReference type="GO" id="GO:0016020">
    <property type="term" value="C:membrane"/>
    <property type="evidence" value="ECO:0007669"/>
    <property type="project" value="InterPro"/>
</dbReference>
<protein>
    <submittedName>
        <fullName evidence="9">PTS galactosamine/N-acetylgalactosamine transporter subunit IIA</fullName>
    </submittedName>
    <submittedName>
        <fullName evidence="10">PTS sugar transporter subunit IIA</fullName>
    </submittedName>
    <submittedName>
        <fullName evidence="12">PTS system N-acetylgalactosamine-specific transporter subunit IIA</fullName>
    </submittedName>
</protein>
<dbReference type="OrthoDB" id="9799827at2"/>
<evidence type="ECO:0000313" key="14">
    <source>
        <dbReference type="Proteomes" id="UP000260721"/>
    </source>
</evidence>
<dbReference type="NCBIfam" id="NF040761">
    <property type="entry name" value="AgaF"/>
    <property type="match status" value="1"/>
</dbReference>
<organism evidence="12 13">
    <name type="scientific">Faecalicoccus pleomorphus</name>
    <dbReference type="NCBI Taxonomy" id="1323"/>
    <lineage>
        <taxon>Bacteria</taxon>
        <taxon>Bacillati</taxon>
        <taxon>Bacillota</taxon>
        <taxon>Erysipelotrichia</taxon>
        <taxon>Erysipelotrichales</taxon>
        <taxon>Erysipelotrichaceae</taxon>
        <taxon>Faecalicoccus</taxon>
    </lineage>
</organism>
<dbReference type="PROSITE" id="PS51096">
    <property type="entry name" value="PTS_EIIA_TYPE_4"/>
    <property type="match status" value="1"/>
</dbReference>
<evidence type="ECO:0000256" key="7">
    <source>
        <dbReference type="ARBA" id="ARBA00022777"/>
    </source>
</evidence>
<accession>A0A380LJB2</accession>
<dbReference type="Proteomes" id="UP001212981">
    <property type="component" value="Unassembled WGS sequence"/>
</dbReference>
<keyword evidence="2" id="KW-0813">Transport</keyword>
<keyword evidence="3" id="KW-0963">Cytoplasm</keyword>
<dbReference type="GO" id="GO:0016301">
    <property type="term" value="F:kinase activity"/>
    <property type="evidence" value="ECO:0007669"/>
    <property type="project" value="UniProtKB-KW"/>
</dbReference>
<evidence type="ECO:0000256" key="1">
    <source>
        <dbReference type="ARBA" id="ARBA00004496"/>
    </source>
</evidence>
<gene>
    <name evidence="12" type="primary">manX_1</name>
    <name evidence="9" type="synonym">agaF</name>
    <name evidence="11" type="ORF">DXC78_07215</name>
    <name evidence="10" type="ORF">HF861_02980</name>
    <name evidence="12" type="ORF">NCTC11087_00131</name>
    <name evidence="9" type="ORF">PND82_03940</name>
</gene>
<dbReference type="InterPro" id="IPR036662">
    <property type="entry name" value="PTS_EIIA_man-typ_sf"/>
</dbReference>
<feature type="domain" description="PTS EIIA type-4" evidence="8">
    <location>
        <begin position="1"/>
        <end position="125"/>
    </location>
</feature>
<dbReference type="GO" id="GO:0009401">
    <property type="term" value="P:phosphoenolpyruvate-dependent sugar phosphotransferase system"/>
    <property type="evidence" value="ECO:0007669"/>
    <property type="project" value="UniProtKB-KW"/>
</dbReference>
<sequence>MIGLIVTGHGHFASGLTSSLKLIAGEPKNYAAVDFEETDSTEDLAKKLTDAMDSLKECEEIIVLSDLAGGSPFKTAVEIGYPRQNVEVIAGTNLGMLVEINLTRTFAESVKDLAESAVNVGKEQVMRFVYKPVEQVEPTDGI</sequence>
<dbReference type="Gene3D" id="3.40.50.510">
    <property type="entry name" value="Phosphotransferase system, mannose-type IIA component"/>
    <property type="match status" value="1"/>
</dbReference>
<dbReference type="STRING" id="1123313.GCA_000420345_01424"/>
<dbReference type="SUPFAM" id="SSF53062">
    <property type="entry name" value="PTS system fructose IIA component-like"/>
    <property type="match status" value="1"/>
</dbReference>
<reference evidence="12 13" key="1">
    <citation type="submission" date="2018-06" db="EMBL/GenBank/DDBJ databases">
        <authorList>
            <consortium name="Pathogen Informatics"/>
            <person name="Doyle S."/>
        </authorList>
    </citation>
    <scope>NUCLEOTIDE SEQUENCE [LARGE SCALE GENOMIC DNA]</scope>
    <source>
        <strain evidence="12 13">NCTC11087</strain>
    </source>
</reference>
<comment type="subcellular location">
    <subcellularLocation>
        <location evidence="1">Cytoplasm</location>
    </subcellularLocation>
</comment>
<evidence type="ECO:0000256" key="4">
    <source>
        <dbReference type="ARBA" id="ARBA00022597"/>
    </source>
</evidence>
<evidence type="ECO:0000256" key="6">
    <source>
        <dbReference type="ARBA" id="ARBA00022683"/>
    </source>
</evidence>
<keyword evidence="13" id="KW-1185">Reference proteome</keyword>
<dbReference type="RefSeq" id="WP_022790266.1">
    <property type="nucleotide sequence ID" value="NZ_CALCIP010000014.1"/>
</dbReference>
<evidence type="ECO:0000313" key="13">
    <source>
        <dbReference type="Proteomes" id="UP000255523"/>
    </source>
</evidence>
<reference evidence="11 14" key="2">
    <citation type="submission" date="2018-08" db="EMBL/GenBank/DDBJ databases">
        <title>A genome reference for cultivated species of the human gut microbiota.</title>
        <authorList>
            <person name="Zou Y."/>
            <person name="Xue W."/>
            <person name="Luo G."/>
        </authorList>
    </citation>
    <scope>NUCLEOTIDE SEQUENCE [LARGE SCALE GENOMIC DNA]</scope>
    <source>
        <strain evidence="11 14">TF08-11</strain>
    </source>
</reference>
<dbReference type="Proteomes" id="UP000260721">
    <property type="component" value="Unassembled WGS sequence"/>
</dbReference>
<evidence type="ECO:0000256" key="2">
    <source>
        <dbReference type="ARBA" id="ARBA00022448"/>
    </source>
</evidence>
<evidence type="ECO:0000313" key="11">
    <source>
        <dbReference type="EMBL" id="RGD76284.1"/>
    </source>
</evidence>
<reference evidence="9" key="4">
    <citation type="submission" date="2023-01" db="EMBL/GenBank/DDBJ databases">
        <title>Human gut microbiome strain richness.</title>
        <authorList>
            <person name="Chen-Liaw A."/>
        </authorList>
    </citation>
    <scope>NUCLEOTIDE SEQUENCE</scope>
    <source>
        <strain evidence="9">D8_m1001271B151109d0_201107</strain>
    </source>
</reference>
<evidence type="ECO:0000313" key="15">
    <source>
        <dbReference type="Proteomes" id="UP000540014"/>
    </source>
</evidence>
<dbReference type="InterPro" id="IPR033887">
    <property type="entry name" value="PTS_IIA_man"/>
</dbReference>
<dbReference type="Proteomes" id="UP000255523">
    <property type="component" value="Unassembled WGS sequence"/>
</dbReference>
<keyword evidence="5" id="KW-0808">Transferase</keyword>
<dbReference type="Proteomes" id="UP000540014">
    <property type="component" value="Unassembled WGS sequence"/>
</dbReference>
<dbReference type="CDD" id="cd00006">
    <property type="entry name" value="PTS_IIA_man"/>
    <property type="match status" value="1"/>
</dbReference>
<dbReference type="AlphaFoldDB" id="A0A380LJB2"/>
<evidence type="ECO:0000259" key="8">
    <source>
        <dbReference type="PROSITE" id="PS51096"/>
    </source>
</evidence>
<name>A0A380LJB2_9FIRM</name>
<keyword evidence="7" id="KW-0418">Kinase</keyword>
<evidence type="ECO:0000256" key="5">
    <source>
        <dbReference type="ARBA" id="ARBA00022679"/>
    </source>
</evidence>